<dbReference type="SUPFAM" id="SSF50630">
    <property type="entry name" value="Acid proteases"/>
    <property type="match status" value="1"/>
</dbReference>
<evidence type="ECO:0000259" key="1">
    <source>
        <dbReference type="Pfam" id="PF05618"/>
    </source>
</evidence>
<dbReference type="InterPro" id="IPR008503">
    <property type="entry name" value="Asp_endopeptidase"/>
</dbReference>
<accession>A0A2H9T9V6</accession>
<feature type="domain" description="Retropepsin-like aspartic endopeptidase" evidence="1">
    <location>
        <begin position="32"/>
        <end position="166"/>
    </location>
</feature>
<dbReference type="EMBL" id="NSIT01000042">
    <property type="protein sequence ID" value="PJE79908.1"/>
    <property type="molecule type" value="Genomic_DNA"/>
</dbReference>
<name>A0A2H9T9V6_9ZZZZ</name>
<protein>
    <recommendedName>
        <fullName evidence="1">Retropepsin-like aspartic endopeptidase domain-containing protein</fullName>
    </recommendedName>
</protein>
<dbReference type="Gene3D" id="2.40.70.10">
    <property type="entry name" value="Acid Proteases"/>
    <property type="match status" value="1"/>
</dbReference>
<evidence type="ECO:0000313" key="2">
    <source>
        <dbReference type="EMBL" id="PJE79908.1"/>
    </source>
</evidence>
<dbReference type="Pfam" id="PF05618">
    <property type="entry name" value="Zn_protease"/>
    <property type="match status" value="1"/>
</dbReference>
<gene>
    <name evidence="2" type="ORF">CI610_01132</name>
</gene>
<dbReference type="AlphaFoldDB" id="A0A2H9T9V6"/>
<sequence length="171" mass="19357">MPYLLRLFYLLIATAHLPAFASDCPCLKGMMILGTYEKATLENIKRLTVDALIDSGATTTALDAKNIRMYINRKGQRWVYYDFKHKPSGKIVSMHQPVSRVARIITHKGAPSERAVIRNTVSIGKTVKYVEMSLINRSRFPQQLLIGRNFLNNTALIDSGQQFLQKTRSTP</sequence>
<dbReference type="PANTHER" id="PTHR38037">
    <property type="entry name" value="ZN_PROTEASE DOMAIN-CONTAINING PROTEIN"/>
    <property type="match status" value="1"/>
</dbReference>
<organism evidence="2">
    <name type="scientific">invertebrate metagenome</name>
    <dbReference type="NCBI Taxonomy" id="1711999"/>
    <lineage>
        <taxon>unclassified sequences</taxon>
        <taxon>metagenomes</taxon>
        <taxon>organismal metagenomes</taxon>
    </lineage>
</organism>
<comment type="caution">
    <text evidence="2">The sequence shown here is derived from an EMBL/GenBank/DDBJ whole genome shotgun (WGS) entry which is preliminary data.</text>
</comment>
<reference evidence="2" key="1">
    <citation type="journal article" date="2017" name="Appl. Environ. Microbiol.">
        <title>Molecular characterization of an Endozoicomonas-like organism causing infection in king scallop Pecten maximus L.</title>
        <authorList>
            <person name="Cano I."/>
            <person name="van Aerle R."/>
            <person name="Ross S."/>
            <person name="Verner-Jeffreys D.W."/>
            <person name="Paley R.K."/>
            <person name="Rimmer G."/>
            <person name="Ryder D."/>
            <person name="Hooper P."/>
            <person name="Stone D."/>
            <person name="Feist S.W."/>
        </authorList>
    </citation>
    <scope>NUCLEOTIDE SEQUENCE</scope>
</reference>
<dbReference type="PANTHER" id="PTHR38037:SF2">
    <property type="entry name" value="ATP-DEPENDENT ZINC PROTEASE DOMAIN-CONTAINING PROTEIN-RELATED"/>
    <property type="match status" value="1"/>
</dbReference>
<dbReference type="InterPro" id="IPR021109">
    <property type="entry name" value="Peptidase_aspartic_dom_sf"/>
</dbReference>
<proteinExistence type="predicted"/>